<feature type="non-terminal residue" evidence="1">
    <location>
        <position position="1"/>
    </location>
</feature>
<reference evidence="1" key="1">
    <citation type="submission" date="2005-01" db="EMBL/GenBank/DDBJ databases">
        <authorList>
            <person name="Han Z."/>
        </authorList>
    </citation>
    <scope>NUCLEOTIDE SEQUENCE</scope>
</reference>
<accession>Q3KTE1</accession>
<name>Q3KTE1_SCHJA</name>
<reference evidence="1" key="2">
    <citation type="journal article" date="2006" name="PLoS Pathog.">
        <title>New perspectives on host-parasite interplay by comparative transcriptomic and proteomic analyses of Schistosoma japonicum.</title>
        <authorList>
            <person name="Liu F."/>
            <person name="Lu J."/>
            <person name="Hu W."/>
            <person name="Wang S.Y."/>
            <person name="Cui S.J."/>
            <person name="Chi M."/>
            <person name="Yan Q."/>
            <person name="Wang X.R."/>
            <person name="Song H.D."/>
            <person name="Xu X.N."/>
            <person name="Wang J.J."/>
            <person name="Zhang X.L."/>
            <person name="Zhang X."/>
            <person name="Wang Z.Q."/>
            <person name="Xue C.L."/>
            <person name="Brindley P.J."/>
            <person name="McManus D.P."/>
            <person name="Yang P.Y."/>
            <person name="Feng Z."/>
            <person name="Chen Z."/>
            <person name="Han Z.G."/>
        </authorList>
    </citation>
    <scope>NUCLEOTIDE SEQUENCE</scope>
</reference>
<dbReference type="EMBL" id="AY915780">
    <property type="protein sequence ID" value="ABA40913.1"/>
    <property type="molecule type" value="mRNA"/>
</dbReference>
<sequence>LKRREGVSPHKFFFFRGGEILGAAPPPFFLEKKGGGGPPKRGKFFPINIVFFPRVNPPFFTPLWGGKKGGKPLPGVFFKIWKFSRLKGKGF</sequence>
<dbReference type="AlphaFoldDB" id="Q3KTE1"/>
<evidence type="ECO:0000313" key="1">
    <source>
        <dbReference type="EMBL" id="ABA40913.1"/>
    </source>
</evidence>
<organism evidence="1">
    <name type="scientific">Schistosoma japonicum</name>
    <name type="common">Blood fluke</name>
    <dbReference type="NCBI Taxonomy" id="6182"/>
    <lineage>
        <taxon>Eukaryota</taxon>
        <taxon>Metazoa</taxon>
        <taxon>Spiralia</taxon>
        <taxon>Lophotrochozoa</taxon>
        <taxon>Platyhelminthes</taxon>
        <taxon>Trematoda</taxon>
        <taxon>Digenea</taxon>
        <taxon>Strigeidida</taxon>
        <taxon>Schistosomatoidea</taxon>
        <taxon>Schistosomatidae</taxon>
        <taxon>Schistosoma</taxon>
    </lineage>
</organism>
<proteinExistence type="evidence at transcript level"/>
<protein>
    <submittedName>
        <fullName evidence="1">SJCHGC09703 protein</fullName>
    </submittedName>
</protein>